<evidence type="ECO:0000313" key="2">
    <source>
        <dbReference type="Proteomes" id="UP000001203"/>
    </source>
</evidence>
<protein>
    <submittedName>
        <fullName evidence="1">Uncharacterized protein</fullName>
    </submittedName>
</protein>
<dbReference type="STRING" id="43989.cce_2407"/>
<reference evidence="1 2" key="1">
    <citation type="journal article" date="2008" name="Proc. Natl. Acad. Sci. U.S.A.">
        <title>The genome of Cyanothece 51142, a unicellular diazotrophic cyanobacterium important in the marine nitrogen cycle.</title>
        <authorList>
            <person name="Welsh E.A."/>
            <person name="Liberton M."/>
            <person name="Stoeckel J."/>
            <person name="Loh T."/>
            <person name="Elvitigala T."/>
            <person name="Wang C."/>
            <person name="Wollam A."/>
            <person name="Fulton R.S."/>
            <person name="Clifton S.W."/>
            <person name="Jacobs J.M."/>
            <person name="Aurora R."/>
            <person name="Ghosh B.K."/>
            <person name="Sherman L.A."/>
            <person name="Smith R.D."/>
            <person name="Wilson R.K."/>
            <person name="Pakrasi H.B."/>
        </authorList>
    </citation>
    <scope>NUCLEOTIDE SEQUENCE [LARGE SCALE GENOMIC DNA]</scope>
    <source>
        <strain evidence="2">ATCC 51142 / BH68</strain>
    </source>
</reference>
<dbReference type="HOGENOM" id="CLU_823696_0_0_3"/>
<dbReference type="AlphaFoldDB" id="B1WRA7"/>
<dbReference type="eggNOG" id="ENOG502Z7TH">
    <property type="taxonomic scope" value="Bacteria"/>
</dbReference>
<dbReference type="EMBL" id="CP000806">
    <property type="protein sequence ID" value="ACB51756.1"/>
    <property type="molecule type" value="Genomic_DNA"/>
</dbReference>
<dbReference type="OrthoDB" id="418184at2"/>
<proteinExistence type="predicted"/>
<sequence length="346" mass="38843">MVAVPPSPDDIRNALETPVDFNFELPDPEDEGIEEFDFQQKLDTVWKICDRFDLQTDIWRGRILRAIRDREKKGGEGRGTGFLNWLKQREITKSQAYALIQLANSADTLLAEGILDPNAINNFSKRAFVETAKSDPEVQKLVSEAAQNGDRITRREVKQLSDEWTAMSSDLLPSEVKEKAEEGTLPPRHLAPLVREMEKLPELHLETIQKEIAQHPDVDTVKLLTTDAKNLAKYLDAAAQVQTLKKSPLDLEMALDEAVRLECLNTAADLVKQASQLEQIVGKLYTTWKRLGSLSDRLYVDTGASNPHLRSMLTSLESLSGEVIEVQLDEAGEKTVRLRILTDSAD</sequence>
<evidence type="ECO:0000313" key="1">
    <source>
        <dbReference type="EMBL" id="ACB51756.1"/>
    </source>
</evidence>
<dbReference type="KEGG" id="cyt:cce_2407"/>
<gene>
    <name evidence="1" type="ordered locus">cce_2407</name>
</gene>
<name>B1WRA7_CROS5</name>
<dbReference type="RefSeq" id="WP_009544898.1">
    <property type="nucleotide sequence ID" value="NC_010546.1"/>
</dbReference>
<keyword evidence="2" id="KW-1185">Reference proteome</keyword>
<dbReference type="Proteomes" id="UP000001203">
    <property type="component" value="Chromosome circular"/>
</dbReference>
<organism evidence="1 2">
    <name type="scientific">Crocosphaera subtropica (strain ATCC 51142 / BH68)</name>
    <name type="common">Cyanothece sp. (strain ATCC 51142)</name>
    <dbReference type="NCBI Taxonomy" id="43989"/>
    <lineage>
        <taxon>Bacteria</taxon>
        <taxon>Bacillati</taxon>
        <taxon>Cyanobacteriota</taxon>
        <taxon>Cyanophyceae</taxon>
        <taxon>Oscillatoriophycideae</taxon>
        <taxon>Chroococcales</taxon>
        <taxon>Aphanothecaceae</taxon>
        <taxon>Crocosphaera</taxon>
        <taxon>Crocosphaera subtropica</taxon>
    </lineage>
</organism>
<accession>B1WRA7</accession>